<comment type="caution">
    <text evidence="2">The sequence shown here is derived from an EMBL/GenBank/DDBJ whole genome shotgun (WGS) entry which is preliminary data.</text>
</comment>
<organism evidence="2 3">
    <name type="scientific">Muraenolepis orangiensis</name>
    <name type="common">Patagonian moray cod</name>
    <dbReference type="NCBI Taxonomy" id="630683"/>
    <lineage>
        <taxon>Eukaryota</taxon>
        <taxon>Metazoa</taxon>
        <taxon>Chordata</taxon>
        <taxon>Craniata</taxon>
        <taxon>Vertebrata</taxon>
        <taxon>Euteleostomi</taxon>
        <taxon>Actinopterygii</taxon>
        <taxon>Neopterygii</taxon>
        <taxon>Teleostei</taxon>
        <taxon>Neoteleostei</taxon>
        <taxon>Acanthomorphata</taxon>
        <taxon>Zeiogadaria</taxon>
        <taxon>Gadariae</taxon>
        <taxon>Gadiformes</taxon>
        <taxon>Muraenolepidoidei</taxon>
        <taxon>Muraenolepididae</taxon>
        <taxon>Muraenolepis</taxon>
    </lineage>
</organism>
<reference evidence="2" key="1">
    <citation type="submission" date="2022-07" db="EMBL/GenBank/DDBJ databases">
        <title>Chromosome-level genome of Muraenolepis orangiensis.</title>
        <authorList>
            <person name="Kim J."/>
        </authorList>
    </citation>
    <scope>NUCLEOTIDE SEQUENCE</scope>
    <source>
        <strain evidence="2">KU_S4_2022</strain>
        <tissue evidence="2">Muscle</tissue>
    </source>
</reference>
<evidence type="ECO:0000313" key="3">
    <source>
        <dbReference type="Proteomes" id="UP001148018"/>
    </source>
</evidence>
<protein>
    <submittedName>
        <fullName evidence="2">Uncharacterized protein</fullName>
    </submittedName>
</protein>
<name>A0A9Q0IBV1_9TELE</name>
<feature type="region of interest" description="Disordered" evidence="1">
    <location>
        <begin position="42"/>
        <end position="83"/>
    </location>
</feature>
<evidence type="ECO:0000256" key="1">
    <source>
        <dbReference type="SAM" id="MobiDB-lite"/>
    </source>
</evidence>
<sequence>MGSTVMEPDKDGSKKTPKKRRGLRIDMPVELHISSSCPTKGIFLRSNSASPSSGPSSGPVLTKVPPPPEPQWYVPVVAQPLGS</sequence>
<dbReference type="EMBL" id="JANIIK010000111">
    <property type="protein sequence ID" value="KAJ3594792.1"/>
    <property type="molecule type" value="Genomic_DNA"/>
</dbReference>
<feature type="compositionally biased region" description="Low complexity" evidence="1">
    <location>
        <begin position="46"/>
        <end position="59"/>
    </location>
</feature>
<feature type="region of interest" description="Disordered" evidence="1">
    <location>
        <begin position="1"/>
        <end position="23"/>
    </location>
</feature>
<keyword evidence="3" id="KW-1185">Reference proteome</keyword>
<proteinExistence type="predicted"/>
<gene>
    <name evidence="2" type="ORF">NHX12_004098</name>
</gene>
<dbReference type="Proteomes" id="UP001148018">
    <property type="component" value="Unassembled WGS sequence"/>
</dbReference>
<accession>A0A9Q0IBV1</accession>
<evidence type="ECO:0000313" key="2">
    <source>
        <dbReference type="EMBL" id="KAJ3594792.1"/>
    </source>
</evidence>
<dbReference type="AlphaFoldDB" id="A0A9Q0IBV1"/>